<sequence>MAFRTLLAALAASAIPSTLAQSSPAEEFGPSTKVAAQRGPQIFNTVYDTLQKWGAVVHPNGMSLFLATVPEGVMLHHGNNRNETPTELQWLAYEIEHAEMFARGGRRGPGGGPGKPPGFDSGREDLKRRNRPQAPLMDAEDEPAENEHGWLHTYRTTRPLRFLYIDGMSGNKDSSGVLDTQDLLLRGVRSEVPSWPPKGVQTHGPPGEKDRALDLCRMCADWGLHGVIRTEFAGHEIIKCDFSDGLEQVQSLQRSGTGNRPPHGGPPGGGPGGGPPGGGSPGGGPPGGGPPGGGFPGGPGGRPGGRRSEADRNRGITSDRTLVDYSSMVSAYFFPVNITNPDSEQAALPRLLNTTEAEMASIRTYLSEVVKERYDAPIATFNWRDIADLVVRRYATQLTKMSNETDSIDDMSQQVRFLLDVFINYAVEDEDVRGAEAEERCSTFYFQTMPLKTDADHLLYAAFKAVNAEICAALFQVRKLVGDSGATDESLEEAKTILKSLIKYLAWIVFE</sequence>
<feature type="signal peptide" evidence="2">
    <location>
        <begin position="1"/>
        <end position="20"/>
    </location>
</feature>
<comment type="caution">
    <text evidence="3">The sequence shown here is derived from an EMBL/GenBank/DDBJ whole genome shotgun (WGS) entry which is preliminary data.</text>
</comment>
<accession>A0A9P8W1B9</accession>
<name>A0A9P8W1B9_9HYPO</name>
<feature type="region of interest" description="Disordered" evidence="1">
    <location>
        <begin position="103"/>
        <end position="126"/>
    </location>
</feature>
<feature type="compositionally biased region" description="Gly residues" evidence="1">
    <location>
        <begin position="270"/>
        <end position="282"/>
    </location>
</feature>
<dbReference type="InterPro" id="IPR038921">
    <property type="entry name" value="YOR389W-like"/>
</dbReference>
<proteinExistence type="predicted"/>
<feature type="compositionally biased region" description="Gly residues" evidence="1">
    <location>
        <begin position="290"/>
        <end position="303"/>
    </location>
</feature>
<dbReference type="PANTHER" id="PTHR35204:SF1">
    <property type="entry name" value="ENTEROTOXIN"/>
    <property type="match status" value="1"/>
</dbReference>
<evidence type="ECO:0000256" key="1">
    <source>
        <dbReference type="SAM" id="MobiDB-lite"/>
    </source>
</evidence>
<dbReference type="Proteomes" id="UP000777438">
    <property type="component" value="Unassembled WGS sequence"/>
</dbReference>
<feature type="chain" id="PRO_5040190790" evidence="2">
    <location>
        <begin position="21"/>
        <end position="511"/>
    </location>
</feature>
<organism evidence="3 4">
    <name type="scientific">Thelonectria olida</name>
    <dbReference type="NCBI Taxonomy" id="1576542"/>
    <lineage>
        <taxon>Eukaryota</taxon>
        <taxon>Fungi</taxon>
        <taxon>Dikarya</taxon>
        <taxon>Ascomycota</taxon>
        <taxon>Pezizomycotina</taxon>
        <taxon>Sordariomycetes</taxon>
        <taxon>Hypocreomycetidae</taxon>
        <taxon>Hypocreales</taxon>
        <taxon>Nectriaceae</taxon>
        <taxon>Thelonectria</taxon>
    </lineage>
</organism>
<keyword evidence="2" id="KW-0732">Signal</keyword>
<feature type="compositionally biased region" description="Polar residues" evidence="1">
    <location>
        <begin position="249"/>
        <end position="258"/>
    </location>
</feature>
<evidence type="ECO:0000256" key="2">
    <source>
        <dbReference type="SAM" id="SignalP"/>
    </source>
</evidence>
<evidence type="ECO:0000313" key="3">
    <source>
        <dbReference type="EMBL" id="KAH6886369.1"/>
    </source>
</evidence>
<dbReference type="AlphaFoldDB" id="A0A9P8W1B9"/>
<keyword evidence="4" id="KW-1185">Reference proteome</keyword>
<evidence type="ECO:0000313" key="4">
    <source>
        <dbReference type="Proteomes" id="UP000777438"/>
    </source>
</evidence>
<protein>
    <submittedName>
        <fullName evidence="3">Uncharacterized protein</fullName>
    </submittedName>
</protein>
<dbReference type="OrthoDB" id="10261782at2759"/>
<dbReference type="PANTHER" id="PTHR35204">
    <property type="entry name" value="YALI0A21131P"/>
    <property type="match status" value="1"/>
</dbReference>
<gene>
    <name evidence="3" type="ORF">B0T10DRAFT_550128</name>
</gene>
<reference evidence="3 4" key="1">
    <citation type="journal article" date="2021" name="Nat. Commun.">
        <title>Genetic determinants of endophytism in the Arabidopsis root mycobiome.</title>
        <authorList>
            <person name="Mesny F."/>
            <person name="Miyauchi S."/>
            <person name="Thiergart T."/>
            <person name="Pickel B."/>
            <person name="Atanasova L."/>
            <person name="Karlsson M."/>
            <person name="Huettel B."/>
            <person name="Barry K.W."/>
            <person name="Haridas S."/>
            <person name="Chen C."/>
            <person name="Bauer D."/>
            <person name="Andreopoulos W."/>
            <person name="Pangilinan J."/>
            <person name="LaButti K."/>
            <person name="Riley R."/>
            <person name="Lipzen A."/>
            <person name="Clum A."/>
            <person name="Drula E."/>
            <person name="Henrissat B."/>
            <person name="Kohler A."/>
            <person name="Grigoriev I.V."/>
            <person name="Martin F.M."/>
            <person name="Hacquard S."/>
        </authorList>
    </citation>
    <scope>NUCLEOTIDE SEQUENCE [LARGE SCALE GENOMIC DNA]</scope>
    <source>
        <strain evidence="3 4">MPI-CAGE-CH-0241</strain>
    </source>
</reference>
<feature type="region of interest" description="Disordered" evidence="1">
    <location>
        <begin position="249"/>
        <end position="319"/>
    </location>
</feature>
<dbReference type="EMBL" id="JAGPYM010000016">
    <property type="protein sequence ID" value="KAH6886369.1"/>
    <property type="molecule type" value="Genomic_DNA"/>
</dbReference>